<protein>
    <submittedName>
        <fullName evidence="2">Uncharacterized protein</fullName>
    </submittedName>
</protein>
<sequence>MSIGTRESGMSKAVPDNRKQDGEISHKHGATLVGTLRKIYGQGFAAGYPPTDKLSEVMLHLNETSLSQLRRDYKTGHLDHKITNALH</sequence>
<feature type="region of interest" description="Disordered" evidence="1">
    <location>
        <begin position="1"/>
        <end position="28"/>
    </location>
</feature>
<reference evidence="2 3" key="1">
    <citation type="submission" date="2024-02" db="EMBL/GenBank/DDBJ databases">
        <title>Adaptive strategies in a cosmopolitan and abundant soil bacterium.</title>
        <authorList>
            <person name="Carini P."/>
        </authorList>
    </citation>
    <scope>NUCLEOTIDE SEQUENCE [LARGE SCALE GENOMIC DNA]</scope>
    <source>
        <strain evidence="2 3">AZCC 1608</strain>
    </source>
</reference>
<gene>
    <name evidence="2" type="ORF">V1286_000143</name>
</gene>
<feature type="compositionally biased region" description="Basic and acidic residues" evidence="1">
    <location>
        <begin position="15"/>
        <end position="26"/>
    </location>
</feature>
<dbReference type="Proteomes" id="UP001364224">
    <property type="component" value="Unassembled WGS sequence"/>
</dbReference>
<accession>A0ABU8B246</accession>
<proteinExistence type="predicted"/>
<evidence type="ECO:0000313" key="3">
    <source>
        <dbReference type="Proteomes" id="UP001364224"/>
    </source>
</evidence>
<dbReference type="EMBL" id="JAZHRV010000001">
    <property type="protein sequence ID" value="MEH2552614.1"/>
    <property type="molecule type" value="Genomic_DNA"/>
</dbReference>
<keyword evidence="3" id="KW-1185">Reference proteome</keyword>
<organism evidence="2 3">
    <name type="scientific">Bradyrhizobium algeriense</name>
    <dbReference type="NCBI Taxonomy" id="634784"/>
    <lineage>
        <taxon>Bacteria</taxon>
        <taxon>Pseudomonadati</taxon>
        <taxon>Pseudomonadota</taxon>
        <taxon>Alphaproteobacteria</taxon>
        <taxon>Hyphomicrobiales</taxon>
        <taxon>Nitrobacteraceae</taxon>
        <taxon>Bradyrhizobium</taxon>
    </lineage>
</organism>
<name>A0ABU8B246_9BRAD</name>
<evidence type="ECO:0000256" key="1">
    <source>
        <dbReference type="SAM" id="MobiDB-lite"/>
    </source>
</evidence>
<evidence type="ECO:0000313" key="2">
    <source>
        <dbReference type="EMBL" id="MEH2552614.1"/>
    </source>
</evidence>
<comment type="caution">
    <text evidence="2">The sequence shown here is derived from an EMBL/GenBank/DDBJ whole genome shotgun (WGS) entry which is preliminary data.</text>
</comment>